<name>A0ABS0LIY1_9LACT</name>
<accession>A0ABS0LIY1</accession>
<dbReference type="Pfam" id="PF13454">
    <property type="entry name" value="NAD_binding_9"/>
    <property type="match status" value="1"/>
</dbReference>
<protein>
    <submittedName>
        <fullName evidence="2">FAD/NAD(P)-binding protein</fullName>
    </submittedName>
</protein>
<dbReference type="InterPro" id="IPR038732">
    <property type="entry name" value="HpyO/CreE_NAD-binding"/>
</dbReference>
<dbReference type="PANTHER" id="PTHR40254:SF1">
    <property type="entry name" value="BLR0577 PROTEIN"/>
    <property type="match status" value="1"/>
</dbReference>
<evidence type="ECO:0000313" key="3">
    <source>
        <dbReference type="Proteomes" id="UP000823401"/>
    </source>
</evidence>
<organism evidence="2 3">
    <name type="scientific">Ruoffia tabacinasalis</name>
    <dbReference type="NCBI Taxonomy" id="87458"/>
    <lineage>
        <taxon>Bacteria</taxon>
        <taxon>Bacillati</taxon>
        <taxon>Bacillota</taxon>
        <taxon>Bacilli</taxon>
        <taxon>Lactobacillales</taxon>
        <taxon>Aerococcaceae</taxon>
        <taxon>Ruoffia</taxon>
    </lineage>
</organism>
<evidence type="ECO:0000313" key="2">
    <source>
        <dbReference type="EMBL" id="MBG9978246.1"/>
    </source>
</evidence>
<dbReference type="EMBL" id="JACCEL010000011">
    <property type="protein sequence ID" value="MBG9978246.1"/>
    <property type="molecule type" value="Genomic_DNA"/>
</dbReference>
<sequence length="487" mass="55568">MEDIAIIGMGISGSADLTSYAKELKDKKHAITIDCYDTSHSFGRGVPFREDSDLALVNTRTTDITYDYEQPGEYEHWLKEEAKIEGDIPEFTTRALFGEYLNDRTMKQIELLNATVHYETIEDMQWLSETKQWELVTDSNEVRQYDRVHLCSGSLPVLDPYNLNGKPNYISNPYPLNDLTHDFSKDDRIVVIGTSLTAIDVLKYLLQEREIESVYAFSRHNFFHTVGTANYSDLKMTHITMDNVKATMDSDEKILYFDALDKLIQKEFDHLNIRFEDFCNIALQTGTAGLRESLNHSDLMAKTERIGVSTTRILNFLWQYMPESERKAYLDKYQEPFNLVKGKLPMKSAEAIIEGEDRGQLTILKDVETVEYDADTGEYIMKNEDNEEILRADWVINATGVNLHLEGDLSGHPLIHSLLNKRYIMPDTSGGLSLNVSTQCVISPSWGEFPTFHAHGMLVSGAVYLNNSTYNIQSVSHQLVKDIIANY</sequence>
<comment type="caution">
    <text evidence="2">The sequence shown here is derived from an EMBL/GenBank/DDBJ whole genome shotgun (WGS) entry which is preliminary data.</text>
</comment>
<dbReference type="PANTHER" id="PTHR40254">
    <property type="entry name" value="BLR0577 PROTEIN"/>
    <property type="match status" value="1"/>
</dbReference>
<dbReference type="Proteomes" id="UP000823401">
    <property type="component" value="Unassembled WGS sequence"/>
</dbReference>
<dbReference type="Gene3D" id="3.50.50.60">
    <property type="entry name" value="FAD/NAD(P)-binding domain"/>
    <property type="match status" value="1"/>
</dbReference>
<gene>
    <name evidence="2" type="ORF">HYQ42_05540</name>
</gene>
<evidence type="ECO:0000259" key="1">
    <source>
        <dbReference type="Pfam" id="PF13454"/>
    </source>
</evidence>
<dbReference type="InterPro" id="IPR052189">
    <property type="entry name" value="L-asp_N-monooxygenase_NS-form"/>
</dbReference>
<proteinExistence type="predicted"/>
<reference evidence="2 3" key="1">
    <citation type="submission" date="2020-07" db="EMBL/GenBank/DDBJ databases">
        <title>Facklamia lactis sp. nov., isolated from raw milk.</title>
        <authorList>
            <person name="Doll E.V."/>
            <person name="Huptas C."/>
            <person name="Staib L."/>
            <person name="Wenning M."/>
            <person name="Scherer S."/>
        </authorList>
    </citation>
    <scope>NUCLEOTIDE SEQUENCE [LARGE SCALE GENOMIC DNA]</scope>
    <source>
        <strain evidence="2 3">DSM 104272</strain>
    </source>
</reference>
<dbReference type="InterPro" id="IPR036188">
    <property type="entry name" value="FAD/NAD-bd_sf"/>
</dbReference>
<dbReference type="SUPFAM" id="SSF51905">
    <property type="entry name" value="FAD/NAD(P)-binding domain"/>
    <property type="match status" value="1"/>
</dbReference>
<dbReference type="RefSeq" id="WP_197104357.1">
    <property type="nucleotide sequence ID" value="NZ_JACCEL010000011.1"/>
</dbReference>
<feature type="domain" description="FAD-dependent urate hydroxylase HpyO/Asp monooxygenase CreE-like FAD/NAD(P)-binding" evidence="1">
    <location>
        <begin position="5"/>
        <end position="154"/>
    </location>
</feature>
<keyword evidence="3" id="KW-1185">Reference proteome</keyword>